<evidence type="ECO:0000313" key="3">
    <source>
        <dbReference type="Proteomes" id="UP000251585"/>
    </source>
</evidence>
<dbReference type="Pfam" id="PF23773">
    <property type="entry name" value="DUF7169"/>
    <property type="match status" value="1"/>
</dbReference>
<feature type="region of interest" description="Disordered" evidence="1">
    <location>
        <begin position="31"/>
        <end position="60"/>
    </location>
</feature>
<evidence type="ECO:0000256" key="1">
    <source>
        <dbReference type="SAM" id="MobiDB-lite"/>
    </source>
</evidence>
<reference evidence="3" key="1">
    <citation type="submission" date="2018-04" db="EMBL/GenBank/DDBJ databases">
        <authorList>
            <person name="Go L.Y."/>
            <person name="Mitchell J.A."/>
        </authorList>
    </citation>
    <scope>NUCLEOTIDE SEQUENCE [LARGE SCALE GENOMIC DNA]</scope>
</reference>
<dbReference type="Proteomes" id="UP000251585">
    <property type="component" value="Segment"/>
</dbReference>
<protein>
    <submittedName>
        <fullName evidence="2">Uncharacterized protein</fullName>
    </submittedName>
</protein>
<proteinExistence type="predicted"/>
<organism evidence="2 3">
    <name type="scientific">Microbacterium phage Floof</name>
    <dbReference type="NCBI Taxonomy" id="2201433"/>
    <lineage>
        <taxon>Viruses</taxon>
        <taxon>Duplodnaviria</taxon>
        <taxon>Heunggongvirae</taxon>
        <taxon>Uroviricota</taxon>
        <taxon>Caudoviricetes</taxon>
        <taxon>Casidaviridae</taxon>
        <taxon>Percivalvirus</taxon>
        <taxon>Percivalvirus floof</taxon>
    </lineage>
</organism>
<keyword evidence="3" id="KW-1185">Reference proteome</keyword>
<dbReference type="InterPro" id="IPR055593">
    <property type="entry name" value="DUF7169"/>
</dbReference>
<dbReference type="EMBL" id="MH271298">
    <property type="protein sequence ID" value="AWY04886.1"/>
    <property type="molecule type" value="Genomic_DNA"/>
</dbReference>
<name>A0A2Z4Q4F7_9CAUD</name>
<accession>A0A2Z4Q4F7</accession>
<sequence>MNTPTTAEAIRTLGESVTELADALAHAEEVQWLRPAGPSMRQETSEKAKGGISNPTADITADTRRLRVRAAVISGEIGAQRIADEAAKLAGELREAVTDWAGVRA</sequence>
<evidence type="ECO:0000313" key="2">
    <source>
        <dbReference type="EMBL" id="AWY04886.1"/>
    </source>
</evidence>
<gene>
    <name evidence="2" type="primary">50</name>
    <name evidence="2" type="ORF">PBI_FLOOF_50</name>
</gene>